<dbReference type="AlphaFoldDB" id="A0AA43KAH1"/>
<sequence length="233" mass="24462">MLKTMNTTLSNDDTSLPIVRWAQKAGGSSSDYGYSIAVDNSGNIYTTGNFSGTATFGNTTLTSVGSADIFITKQDSNGNYLWAQKAGGSGLDSSRSIRADSSGNIYTTGNFSGTATFGNTTLTSAGSVDIFITKQDSNGNYLWAQKAGGSDSDYSSSIAVDNSGNIYTTGYFYETATFGNTTLTSAGNRDIFITKQDSNGDYLWAQKAGGSDSDYSSSIAVDNSGNIYTTGYF</sequence>
<keyword evidence="3" id="KW-1185">Reference proteome</keyword>
<proteinExistence type="predicted"/>
<reference evidence="2 3" key="1">
    <citation type="journal article" date="2023" name="J. Phycol.">
        <title>Chrysosporum ovalisporum is synonymous with the true-branching cyanobacterium Umezakia natans (Nostocales/Aphanizomenonaceae).</title>
        <authorList>
            <person name="McGregor G.B."/>
            <person name="Sendall B.C."/>
            <person name="Niiyama Y."/>
            <person name="Tuji A."/>
            <person name="Willis A."/>
        </authorList>
    </citation>
    <scope>NUCLEOTIDE SEQUENCE [LARGE SCALE GENOMIC DNA]</scope>
    <source>
        <strain evidence="2 3">ANA360D</strain>
    </source>
</reference>
<organism evidence="2 3">
    <name type="scientific">Chrysosporum bergii ANA360D</name>
    <dbReference type="NCBI Taxonomy" id="617107"/>
    <lineage>
        <taxon>Bacteria</taxon>
        <taxon>Bacillati</taxon>
        <taxon>Cyanobacteriota</taxon>
        <taxon>Cyanophyceae</taxon>
        <taxon>Nostocales</taxon>
        <taxon>Nodulariaceae</taxon>
        <taxon>Chrysosporum</taxon>
    </lineage>
</organism>
<dbReference type="InterPro" id="IPR010620">
    <property type="entry name" value="SBBP_repeat"/>
</dbReference>
<evidence type="ECO:0000313" key="2">
    <source>
        <dbReference type="EMBL" id="MDH6059217.1"/>
    </source>
</evidence>
<dbReference type="Gene3D" id="2.120.10.30">
    <property type="entry name" value="TolB, C-terminal domain"/>
    <property type="match status" value="1"/>
</dbReference>
<evidence type="ECO:0000313" key="3">
    <source>
        <dbReference type="Proteomes" id="UP001159387"/>
    </source>
</evidence>
<dbReference type="InterPro" id="IPR001480">
    <property type="entry name" value="Bulb-type_lectin_dom"/>
</dbReference>
<protein>
    <submittedName>
        <fullName evidence="2">SBBP repeat-containing protein</fullName>
    </submittedName>
</protein>
<dbReference type="EMBL" id="JANQDH010000013">
    <property type="protein sequence ID" value="MDH6059217.1"/>
    <property type="molecule type" value="Genomic_DNA"/>
</dbReference>
<comment type="caution">
    <text evidence="2">The sequence shown here is derived from an EMBL/GenBank/DDBJ whole genome shotgun (WGS) entry which is preliminary data.</text>
</comment>
<dbReference type="Proteomes" id="UP001159387">
    <property type="component" value="Unassembled WGS sequence"/>
</dbReference>
<name>A0AA43KAH1_9CYAN</name>
<dbReference type="RefSeq" id="WP_280653232.1">
    <property type="nucleotide sequence ID" value="NZ_JANQDH010000013.1"/>
</dbReference>
<dbReference type="PANTHER" id="PTHR35580:SF1">
    <property type="entry name" value="PHYTASE-LIKE DOMAIN-CONTAINING PROTEIN"/>
    <property type="match status" value="1"/>
</dbReference>
<feature type="domain" description="Bulb-type lectin" evidence="1">
    <location>
        <begin position="107"/>
        <end position="233"/>
    </location>
</feature>
<accession>A0AA43KAH1</accession>
<feature type="non-terminal residue" evidence="2">
    <location>
        <position position="233"/>
    </location>
</feature>
<dbReference type="Pfam" id="PF06739">
    <property type="entry name" value="SBBP"/>
    <property type="match status" value="3"/>
</dbReference>
<dbReference type="SUPFAM" id="SSF101898">
    <property type="entry name" value="NHL repeat"/>
    <property type="match status" value="1"/>
</dbReference>
<dbReference type="InterPro" id="IPR011042">
    <property type="entry name" value="6-blade_b-propeller_TolB-like"/>
</dbReference>
<dbReference type="PANTHER" id="PTHR35580">
    <property type="entry name" value="CELL SURFACE GLYCOPROTEIN (S-LAYER PROTEIN)-LIKE PROTEIN"/>
    <property type="match status" value="1"/>
</dbReference>
<gene>
    <name evidence="2" type="ORF">NWP17_01955</name>
</gene>
<dbReference type="PROSITE" id="PS50927">
    <property type="entry name" value="BULB_LECTIN"/>
    <property type="match status" value="1"/>
</dbReference>
<evidence type="ECO:0000259" key="1">
    <source>
        <dbReference type="PROSITE" id="PS50927"/>
    </source>
</evidence>
<dbReference type="InterPro" id="IPR052918">
    <property type="entry name" value="Motility_Chemotaxis_Reg"/>
</dbReference>